<dbReference type="Pfam" id="PF00534">
    <property type="entry name" value="Glycos_transf_1"/>
    <property type="match status" value="1"/>
</dbReference>
<evidence type="ECO:0000256" key="1">
    <source>
        <dbReference type="ARBA" id="ARBA00022676"/>
    </source>
</evidence>
<dbReference type="Pfam" id="PF13439">
    <property type="entry name" value="Glyco_transf_4"/>
    <property type="match status" value="1"/>
</dbReference>
<dbReference type="GO" id="GO:0016757">
    <property type="term" value="F:glycosyltransferase activity"/>
    <property type="evidence" value="ECO:0007669"/>
    <property type="project" value="UniProtKB-KW"/>
</dbReference>
<dbReference type="InterPro" id="IPR028098">
    <property type="entry name" value="Glyco_trans_4-like_N"/>
</dbReference>
<feature type="region of interest" description="Disordered" evidence="3">
    <location>
        <begin position="1"/>
        <end position="44"/>
    </location>
</feature>
<evidence type="ECO:0000313" key="7">
    <source>
        <dbReference type="Proteomes" id="UP000292118"/>
    </source>
</evidence>
<keyword evidence="2 6" id="KW-0808">Transferase</keyword>
<dbReference type="PANTHER" id="PTHR12526">
    <property type="entry name" value="GLYCOSYLTRANSFERASE"/>
    <property type="match status" value="1"/>
</dbReference>
<sequence length="438" mass="46525">MEHAGRRCDLRADPEAGRPSGGPHRRRGGRRPPGAGPRRRAPALATDAVTRSLRVLALDHSAAFGGGELALSRAIEAISPGEVSPRVLLFEHGPLVERLGAAGVPVEVLPLGRAGTVDRVRAGRAGMLVLVPSMAVFVLRLARRIRALRPDVVHTNTLKADLLGWAAARLARVPVVWWVHDRIADDYLPARTAWLFRWAATHLPDAVIANSEASAATLTNRRGARPPVAYPGFAAGQVRADALQRSEPIDPVVGLVGRISPTKGQVEFLDAAAVVRGRYPRARFVVAGAPLFGAEDYADRVRARVGELGLDEEVALTGHVDDVPALLDGLSVMVHASPVPEPFGQVVVEAMVRGVPVVATDAGGVPEILVDPDNGQALGELVAPGDARALAEGILRLLDDPLRAQAQAARAYRSVESRFAATQTARVLTDVWRGVARD</sequence>
<gene>
    <name evidence="6" type="ORF">ET471_02375</name>
</gene>
<feature type="domain" description="Glycosyltransferase subfamily 4-like N-terminal" evidence="5">
    <location>
        <begin position="95"/>
        <end position="229"/>
    </location>
</feature>
<keyword evidence="1" id="KW-0328">Glycosyltransferase</keyword>
<proteinExistence type="predicted"/>
<accession>A0A4V0YFV5</accession>
<dbReference type="PANTHER" id="PTHR12526:SF636">
    <property type="entry name" value="BLL3647 PROTEIN"/>
    <property type="match status" value="1"/>
</dbReference>
<dbReference type="SUPFAM" id="SSF53756">
    <property type="entry name" value="UDP-Glycosyltransferase/glycogen phosphorylase"/>
    <property type="match status" value="1"/>
</dbReference>
<evidence type="ECO:0000313" key="6">
    <source>
        <dbReference type="EMBL" id="QAY69031.1"/>
    </source>
</evidence>
<dbReference type="KEGG" id="xya:ET471_02375"/>
<reference evidence="6 7" key="1">
    <citation type="submission" date="2019-01" db="EMBL/GenBank/DDBJ databases">
        <title>Genome sequencing of strain FW10M-9.</title>
        <authorList>
            <person name="Heo J."/>
            <person name="Kim S.-J."/>
            <person name="Kim J.-S."/>
            <person name="Hong S.-B."/>
            <person name="Kwon S.-W."/>
        </authorList>
    </citation>
    <scope>NUCLEOTIDE SEQUENCE [LARGE SCALE GENOMIC DNA]</scope>
    <source>
        <strain evidence="6 7">FW10M-9</strain>
    </source>
</reference>
<dbReference type="AlphaFoldDB" id="A0A4V0YFV5"/>
<dbReference type="EMBL" id="CP035493">
    <property type="protein sequence ID" value="QAY69031.1"/>
    <property type="molecule type" value="Genomic_DNA"/>
</dbReference>
<feature type="compositionally biased region" description="Basic and acidic residues" evidence="3">
    <location>
        <begin position="1"/>
        <end position="16"/>
    </location>
</feature>
<keyword evidence="7" id="KW-1185">Reference proteome</keyword>
<evidence type="ECO:0000256" key="3">
    <source>
        <dbReference type="SAM" id="MobiDB-lite"/>
    </source>
</evidence>
<name>A0A4V0YFV5_9MICO</name>
<dbReference type="Gene3D" id="3.40.50.2000">
    <property type="entry name" value="Glycogen Phosphorylase B"/>
    <property type="match status" value="2"/>
</dbReference>
<feature type="domain" description="Glycosyl transferase family 1" evidence="4">
    <location>
        <begin position="250"/>
        <end position="411"/>
    </location>
</feature>
<dbReference type="InterPro" id="IPR001296">
    <property type="entry name" value="Glyco_trans_1"/>
</dbReference>
<organism evidence="6 7">
    <name type="scientific">Xylanimonas protaetiae</name>
    <dbReference type="NCBI Taxonomy" id="2509457"/>
    <lineage>
        <taxon>Bacteria</taxon>
        <taxon>Bacillati</taxon>
        <taxon>Actinomycetota</taxon>
        <taxon>Actinomycetes</taxon>
        <taxon>Micrococcales</taxon>
        <taxon>Promicromonosporaceae</taxon>
        <taxon>Xylanimonas</taxon>
    </lineage>
</organism>
<evidence type="ECO:0000259" key="5">
    <source>
        <dbReference type="Pfam" id="PF13439"/>
    </source>
</evidence>
<evidence type="ECO:0000256" key="2">
    <source>
        <dbReference type="ARBA" id="ARBA00022679"/>
    </source>
</evidence>
<dbReference type="OrthoDB" id="8878585at2"/>
<dbReference type="Proteomes" id="UP000292118">
    <property type="component" value="Chromosome"/>
</dbReference>
<evidence type="ECO:0000259" key="4">
    <source>
        <dbReference type="Pfam" id="PF00534"/>
    </source>
</evidence>
<protein>
    <submittedName>
        <fullName evidence="6">Glycosyltransferase family 1 protein</fullName>
    </submittedName>
</protein>